<dbReference type="AlphaFoldDB" id="A0A4Y2EU88"/>
<organism evidence="2 3">
    <name type="scientific">Araneus ventricosus</name>
    <name type="common">Orbweaver spider</name>
    <name type="synonym">Epeira ventricosa</name>
    <dbReference type="NCBI Taxonomy" id="182803"/>
    <lineage>
        <taxon>Eukaryota</taxon>
        <taxon>Metazoa</taxon>
        <taxon>Ecdysozoa</taxon>
        <taxon>Arthropoda</taxon>
        <taxon>Chelicerata</taxon>
        <taxon>Arachnida</taxon>
        <taxon>Araneae</taxon>
        <taxon>Araneomorphae</taxon>
        <taxon>Entelegynae</taxon>
        <taxon>Araneoidea</taxon>
        <taxon>Araneidae</taxon>
        <taxon>Araneus</taxon>
    </lineage>
</organism>
<proteinExistence type="predicted"/>
<reference evidence="2 3" key="1">
    <citation type="journal article" date="2019" name="Sci. Rep.">
        <title>Orb-weaving spider Araneus ventricosus genome elucidates the spidroin gene catalogue.</title>
        <authorList>
            <person name="Kono N."/>
            <person name="Nakamura H."/>
            <person name="Ohtoshi R."/>
            <person name="Moran D.A.P."/>
            <person name="Shinohara A."/>
            <person name="Yoshida Y."/>
            <person name="Fujiwara M."/>
            <person name="Mori M."/>
            <person name="Tomita M."/>
            <person name="Arakawa K."/>
        </authorList>
    </citation>
    <scope>NUCLEOTIDE SEQUENCE [LARGE SCALE GENOMIC DNA]</scope>
</reference>
<protein>
    <recommendedName>
        <fullName evidence="1">DUF5641 domain-containing protein</fullName>
    </recommendedName>
</protein>
<evidence type="ECO:0000313" key="2">
    <source>
        <dbReference type="EMBL" id="GBM31474.1"/>
    </source>
</evidence>
<dbReference type="Pfam" id="PF18701">
    <property type="entry name" value="DUF5641"/>
    <property type="match status" value="1"/>
</dbReference>
<feature type="domain" description="DUF5641" evidence="1">
    <location>
        <begin position="2"/>
        <end position="78"/>
    </location>
</feature>
<keyword evidence="3" id="KW-1185">Reference proteome</keyword>
<dbReference type="EMBL" id="BGPR01000685">
    <property type="protein sequence ID" value="GBM31474.1"/>
    <property type="molecule type" value="Genomic_DNA"/>
</dbReference>
<evidence type="ECO:0000313" key="3">
    <source>
        <dbReference type="Proteomes" id="UP000499080"/>
    </source>
</evidence>
<sequence>MEFFWTKWTQDVLYRMQSRPKWKQHCPSLKKGDLVIIQADHLPPLDCILELIPGSDGIPRVANPHTAMGLARRSINRLNSEHSFFLWLLSIPYSLHKE</sequence>
<comment type="caution">
    <text evidence="2">The sequence shown here is derived from an EMBL/GenBank/DDBJ whole genome shotgun (WGS) entry which is preliminary data.</text>
</comment>
<gene>
    <name evidence="2" type="ORF">AVEN_141176_1</name>
</gene>
<dbReference type="Proteomes" id="UP000499080">
    <property type="component" value="Unassembled WGS sequence"/>
</dbReference>
<name>A0A4Y2EU88_ARAVE</name>
<evidence type="ECO:0000259" key="1">
    <source>
        <dbReference type="Pfam" id="PF18701"/>
    </source>
</evidence>
<dbReference type="InterPro" id="IPR040676">
    <property type="entry name" value="DUF5641"/>
</dbReference>
<accession>A0A4Y2EU88</accession>